<name>A0A8S1EYY1_9PELO</name>
<dbReference type="OrthoDB" id="5827962at2759"/>
<evidence type="ECO:0000313" key="1">
    <source>
        <dbReference type="EMBL" id="CAB3405757.1"/>
    </source>
</evidence>
<comment type="caution">
    <text evidence="1">The sequence shown here is derived from an EMBL/GenBank/DDBJ whole genome shotgun (WGS) entry which is preliminary data.</text>
</comment>
<proteinExistence type="predicted"/>
<sequence>MSEVAPLSEMCRCAIATRLFANNIRWRKITDVAFQLRDVLETLRTSNLIRKIIRESLTDVLGEVRRWDAKHSEMFVESCQKRAMPKSAHLRTFYAHLVWKRYTCEIDDVATCSHLIESQLRDWPLMQFQFACLYAITDVIYDDWKFDKYRRATFKKQLSDHPVYDFWLTLIDSKQDLFFETERRLPNQKLMQCFIFAIRNGYRQLVEFIWSRVSNRTREAIGLLEWRTMCLRARDATTMRFLCENLCKMNPIGTCRIAWSAFFDAFYRMIHDEKSDVVVEDQFRRKFEFLLKNSCPILRSRLLKKENYRLICDAFRYNLDEIFNMLVFYMDPNDVPKAREYVDRILDRNKTDSGERLRRTMLRRQLTIE</sequence>
<dbReference type="AlphaFoldDB" id="A0A8S1EYY1"/>
<reference evidence="1 2" key="1">
    <citation type="submission" date="2020-04" db="EMBL/GenBank/DDBJ databases">
        <authorList>
            <person name="Laetsch R D."/>
            <person name="Stevens L."/>
            <person name="Kumar S."/>
            <person name="Blaxter L. M."/>
        </authorList>
    </citation>
    <scope>NUCLEOTIDE SEQUENCE [LARGE SCALE GENOMIC DNA]</scope>
</reference>
<evidence type="ECO:0000313" key="2">
    <source>
        <dbReference type="Proteomes" id="UP000494206"/>
    </source>
</evidence>
<dbReference type="Proteomes" id="UP000494206">
    <property type="component" value="Unassembled WGS sequence"/>
</dbReference>
<gene>
    <name evidence="1" type="ORF">CBOVIS_LOCUS7918</name>
</gene>
<keyword evidence="2" id="KW-1185">Reference proteome</keyword>
<accession>A0A8S1EYY1</accession>
<organism evidence="1 2">
    <name type="scientific">Caenorhabditis bovis</name>
    <dbReference type="NCBI Taxonomy" id="2654633"/>
    <lineage>
        <taxon>Eukaryota</taxon>
        <taxon>Metazoa</taxon>
        <taxon>Ecdysozoa</taxon>
        <taxon>Nematoda</taxon>
        <taxon>Chromadorea</taxon>
        <taxon>Rhabditida</taxon>
        <taxon>Rhabditina</taxon>
        <taxon>Rhabditomorpha</taxon>
        <taxon>Rhabditoidea</taxon>
        <taxon>Rhabditidae</taxon>
        <taxon>Peloderinae</taxon>
        <taxon>Caenorhabditis</taxon>
    </lineage>
</organism>
<protein>
    <submittedName>
        <fullName evidence="1">Uncharacterized protein</fullName>
    </submittedName>
</protein>
<dbReference type="EMBL" id="CADEPM010000005">
    <property type="protein sequence ID" value="CAB3405757.1"/>
    <property type="molecule type" value="Genomic_DNA"/>
</dbReference>